<evidence type="ECO:0000313" key="10">
    <source>
        <dbReference type="EMBL" id="EDS33964.1"/>
    </source>
</evidence>
<proteinExistence type="inferred from homology"/>
<gene>
    <name evidence="11" type="primary">6042611</name>
    <name evidence="10" type="ORF">CpipJ_CPIJ010250</name>
</gene>
<dbReference type="PANTHER" id="PTHR13923">
    <property type="entry name" value="SEC31-RELATED PROTEIN"/>
    <property type="match status" value="1"/>
</dbReference>
<sequence>MELALEKKLVLLLPNRHEYSTRTPEVRGHVCGHCVGEAGQDLEFQAVVAVASARQNLPSAAEEEVAQQQQQQQKSYRYTSAHRSHKVVWSRLDFGTATNPNGVIVGGCEGGVIQVYSASKLLSGENALMAQQVKHNGVVRSMDFNPYQNKLLASGASESEIYIWDLNNTVASMTPGTKAQPFEDVQGHSRECTRKNGVTNIKLTGDKVVAARLSSRIDFLRLEIYTKSRQIDWGFSFAYRRTHIRTGSAGSLSIFQQPNGPARVHHASEEELRGIQEVHQSPRVVAPAESQLDVTSVEDYRKMREYEQEKFLSMVKQVKNAGATLAI</sequence>
<evidence type="ECO:0000256" key="4">
    <source>
        <dbReference type="ARBA" id="ARBA00022574"/>
    </source>
</evidence>
<evidence type="ECO:0000256" key="9">
    <source>
        <dbReference type="PROSITE-ProRule" id="PRU00221"/>
    </source>
</evidence>
<name>B0WSL7_CULQU</name>
<keyword evidence="7" id="KW-0931">ER-Golgi transport</keyword>
<evidence type="ECO:0000256" key="1">
    <source>
        <dbReference type="ARBA" id="ARBA00004240"/>
    </source>
</evidence>
<dbReference type="VEuPathDB" id="VectorBase:CQUJHB009937"/>
<keyword evidence="12" id="KW-1185">Reference proteome</keyword>
<dbReference type="PANTHER" id="PTHR13923:SF11">
    <property type="entry name" value="SECRETORY 31, ISOFORM D"/>
    <property type="match status" value="1"/>
</dbReference>
<dbReference type="Gene3D" id="2.130.10.10">
    <property type="entry name" value="YVTN repeat-like/Quinoprotein amine dehydrogenase"/>
    <property type="match status" value="1"/>
</dbReference>
<dbReference type="EMBL" id="DS232073">
    <property type="protein sequence ID" value="EDS33964.1"/>
    <property type="molecule type" value="Genomic_DNA"/>
</dbReference>
<dbReference type="InterPro" id="IPR015943">
    <property type="entry name" value="WD40/YVTN_repeat-like_dom_sf"/>
</dbReference>
<dbReference type="InterPro" id="IPR001680">
    <property type="entry name" value="WD40_rpt"/>
</dbReference>
<protein>
    <submittedName>
        <fullName evidence="10">Vesicle associated protein</fullName>
    </submittedName>
</protein>
<dbReference type="KEGG" id="cqu:CpipJ_CPIJ010250"/>
<evidence type="ECO:0000256" key="3">
    <source>
        <dbReference type="ARBA" id="ARBA00022448"/>
    </source>
</evidence>
<evidence type="ECO:0000256" key="5">
    <source>
        <dbReference type="ARBA" id="ARBA00022737"/>
    </source>
</evidence>
<dbReference type="InParanoid" id="B0WSL7"/>
<comment type="similarity">
    <text evidence="2">Belongs to the WD repeat SEC31 family.</text>
</comment>
<evidence type="ECO:0000256" key="6">
    <source>
        <dbReference type="ARBA" id="ARBA00022824"/>
    </source>
</evidence>
<dbReference type="GO" id="GO:0007029">
    <property type="term" value="P:endoplasmic reticulum organization"/>
    <property type="evidence" value="ECO:0007669"/>
    <property type="project" value="TreeGrafter"/>
</dbReference>
<dbReference type="GO" id="GO:0015031">
    <property type="term" value="P:protein transport"/>
    <property type="evidence" value="ECO:0007669"/>
    <property type="project" value="UniProtKB-KW"/>
</dbReference>
<evidence type="ECO:0000313" key="11">
    <source>
        <dbReference type="EnsemblMetazoa" id="CPIJ010250-PA"/>
    </source>
</evidence>
<dbReference type="eggNOG" id="KOG0307">
    <property type="taxonomic scope" value="Eukaryota"/>
</dbReference>
<dbReference type="GO" id="GO:0090110">
    <property type="term" value="P:COPII-coated vesicle cargo loading"/>
    <property type="evidence" value="ECO:0007669"/>
    <property type="project" value="TreeGrafter"/>
</dbReference>
<dbReference type="PROSITE" id="PS50294">
    <property type="entry name" value="WD_REPEATS_REGION"/>
    <property type="match status" value="1"/>
</dbReference>
<keyword evidence="5" id="KW-0677">Repeat</keyword>
<evidence type="ECO:0000256" key="7">
    <source>
        <dbReference type="ARBA" id="ARBA00022892"/>
    </source>
</evidence>
<organism>
    <name type="scientific">Culex quinquefasciatus</name>
    <name type="common">Southern house mosquito</name>
    <name type="synonym">Culex pungens</name>
    <dbReference type="NCBI Taxonomy" id="7176"/>
    <lineage>
        <taxon>Eukaryota</taxon>
        <taxon>Metazoa</taxon>
        <taxon>Ecdysozoa</taxon>
        <taxon>Arthropoda</taxon>
        <taxon>Hexapoda</taxon>
        <taxon>Insecta</taxon>
        <taxon>Pterygota</taxon>
        <taxon>Neoptera</taxon>
        <taxon>Endopterygota</taxon>
        <taxon>Diptera</taxon>
        <taxon>Nematocera</taxon>
        <taxon>Culicoidea</taxon>
        <taxon>Culicidae</taxon>
        <taxon>Culicinae</taxon>
        <taxon>Culicini</taxon>
        <taxon>Culex</taxon>
        <taxon>Culex</taxon>
    </lineage>
</organism>
<dbReference type="OrthoDB" id="361494at2759"/>
<comment type="subcellular location">
    <subcellularLocation>
        <location evidence="1">Endoplasmic reticulum</location>
    </subcellularLocation>
</comment>
<reference evidence="11" key="2">
    <citation type="submission" date="2020-05" db="UniProtKB">
        <authorList>
            <consortium name="EnsemblMetazoa"/>
        </authorList>
    </citation>
    <scope>IDENTIFICATION</scope>
    <source>
        <strain evidence="11">JHB</strain>
    </source>
</reference>
<evidence type="ECO:0000256" key="2">
    <source>
        <dbReference type="ARBA" id="ARBA00009358"/>
    </source>
</evidence>
<dbReference type="Proteomes" id="UP000002320">
    <property type="component" value="Unassembled WGS sequence"/>
</dbReference>
<dbReference type="GO" id="GO:0030127">
    <property type="term" value="C:COPII vesicle coat"/>
    <property type="evidence" value="ECO:0007669"/>
    <property type="project" value="TreeGrafter"/>
</dbReference>
<dbReference type="SUPFAM" id="SSF50978">
    <property type="entry name" value="WD40 repeat-like"/>
    <property type="match status" value="1"/>
</dbReference>
<accession>B0WSL7</accession>
<dbReference type="EnsemblMetazoa" id="CPIJ010250-RA">
    <property type="protein sequence ID" value="CPIJ010250-PA"/>
    <property type="gene ID" value="CPIJ010250"/>
</dbReference>
<dbReference type="AlphaFoldDB" id="B0WSL7"/>
<dbReference type="PROSITE" id="PS50082">
    <property type="entry name" value="WD_REPEATS_2"/>
    <property type="match status" value="1"/>
</dbReference>
<keyword evidence="8" id="KW-0653">Protein transport</keyword>
<dbReference type="GO" id="GO:0005198">
    <property type="term" value="F:structural molecule activity"/>
    <property type="evidence" value="ECO:0007669"/>
    <property type="project" value="TreeGrafter"/>
</dbReference>
<dbReference type="STRING" id="7176.B0WSL7"/>
<evidence type="ECO:0000313" key="12">
    <source>
        <dbReference type="Proteomes" id="UP000002320"/>
    </source>
</evidence>
<dbReference type="eggNOG" id="KOG0357">
    <property type="taxonomic scope" value="Eukaryota"/>
</dbReference>
<evidence type="ECO:0000256" key="8">
    <source>
        <dbReference type="ARBA" id="ARBA00022927"/>
    </source>
</evidence>
<dbReference type="SMART" id="SM00320">
    <property type="entry name" value="WD40"/>
    <property type="match status" value="2"/>
</dbReference>
<dbReference type="GO" id="GO:0070971">
    <property type="term" value="C:endoplasmic reticulum exit site"/>
    <property type="evidence" value="ECO:0007669"/>
    <property type="project" value="TreeGrafter"/>
</dbReference>
<keyword evidence="3" id="KW-0813">Transport</keyword>
<dbReference type="InterPro" id="IPR040251">
    <property type="entry name" value="SEC31-like"/>
</dbReference>
<dbReference type="InterPro" id="IPR036322">
    <property type="entry name" value="WD40_repeat_dom_sf"/>
</dbReference>
<dbReference type="HOGENOM" id="CLU_850609_0_0_1"/>
<feature type="repeat" description="WD" evidence="9">
    <location>
        <begin position="132"/>
        <end position="174"/>
    </location>
</feature>
<dbReference type="VEuPathDB" id="VectorBase:CPIJ010250"/>
<keyword evidence="4 9" id="KW-0853">WD repeat</keyword>
<keyword evidence="6" id="KW-0256">Endoplasmic reticulum</keyword>
<reference evidence="10" key="1">
    <citation type="submission" date="2007-03" db="EMBL/GenBank/DDBJ databases">
        <title>Annotation of Culex pipiens quinquefasciatus.</title>
        <authorList>
            <consortium name="The Broad Institute Genome Sequencing Platform"/>
            <person name="Atkinson P.W."/>
            <person name="Hemingway J."/>
            <person name="Christensen B.M."/>
            <person name="Higgs S."/>
            <person name="Kodira C."/>
            <person name="Hannick L."/>
            <person name="Megy K."/>
            <person name="O'Leary S."/>
            <person name="Pearson M."/>
            <person name="Haas B.J."/>
            <person name="Mauceli E."/>
            <person name="Wortman J.R."/>
            <person name="Lee N.H."/>
            <person name="Guigo R."/>
            <person name="Stanke M."/>
            <person name="Alvarado L."/>
            <person name="Amedeo P."/>
            <person name="Antoine C.H."/>
            <person name="Arensburger P."/>
            <person name="Bidwell S.L."/>
            <person name="Crawford M."/>
            <person name="Camaro F."/>
            <person name="Devon K."/>
            <person name="Engels R."/>
            <person name="Hammond M."/>
            <person name="Howarth C."/>
            <person name="Koehrsen M."/>
            <person name="Lawson D."/>
            <person name="Montgomery P."/>
            <person name="Nene V."/>
            <person name="Nusbaum C."/>
            <person name="Puiu D."/>
            <person name="Romero-Severson J."/>
            <person name="Severson D.W."/>
            <person name="Shumway M."/>
            <person name="Sisk P."/>
            <person name="Stolte C."/>
            <person name="Zeng Q."/>
            <person name="Eisenstadt E."/>
            <person name="Fraser-Liggett C."/>
            <person name="Strausberg R."/>
            <person name="Galagan J."/>
            <person name="Birren B."/>
            <person name="Collins F.H."/>
        </authorList>
    </citation>
    <scope>NUCLEOTIDE SEQUENCE [LARGE SCALE GENOMIC DNA]</scope>
    <source>
        <strain evidence="10">JHB</strain>
    </source>
</reference>